<accession>A0A6N8FLJ1</accession>
<dbReference type="Proteomes" id="UP000469125">
    <property type="component" value="Unassembled WGS sequence"/>
</dbReference>
<feature type="transmembrane region" description="Helical" evidence="1">
    <location>
        <begin position="212"/>
        <end position="231"/>
    </location>
</feature>
<gene>
    <name evidence="2" type="ORF">GMD78_18335</name>
</gene>
<evidence type="ECO:0000256" key="1">
    <source>
        <dbReference type="SAM" id="Phobius"/>
    </source>
</evidence>
<dbReference type="EMBL" id="WOCA01000020">
    <property type="protein sequence ID" value="MUK90335.1"/>
    <property type="molecule type" value="Genomic_DNA"/>
</dbReference>
<evidence type="ECO:0008006" key="4">
    <source>
        <dbReference type="Google" id="ProtNLM"/>
    </source>
</evidence>
<organism evidence="2 3">
    <name type="scientific">Ornithinibacillus caprae</name>
    <dbReference type="NCBI Taxonomy" id="2678566"/>
    <lineage>
        <taxon>Bacteria</taxon>
        <taxon>Bacillati</taxon>
        <taxon>Bacillota</taxon>
        <taxon>Bacilli</taxon>
        <taxon>Bacillales</taxon>
        <taxon>Bacillaceae</taxon>
        <taxon>Ornithinibacillus</taxon>
    </lineage>
</organism>
<name>A0A6N8FLJ1_9BACI</name>
<feature type="transmembrane region" description="Helical" evidence="1">
    <location>
        <begin position="21"/>
        <end position="40"/>
    </location>
</feature>
<keyword evidence="1" id="KW-0812">Transmembrane</keyword>
<feature type="transmembrane region" description="Helical" evidence="1">
    <location>
        <begin position="136"/>
        <end position="159"/>
    </location>
</feature>
<feature type="transmembrane region" description="Helical" evidence="1">
    <location>
        <begin position="60"/>
        <end position="83"/>
    </location>
</feature>
<keyword evidence="3" id="KW-1185">Reference proteome</keyword>
<keyword evidence="1" id="KW-1133">Transmembrane helix</keyword>
<feature type="transmembrane region" description="Helical" evidence="1">
    <location>
        <begin position="104"/>
        <end position="130"/>
    </location>
</feature>
<protein>
    <recommendedName>
        <fullName evidence="4">Fluoroquinolone transport system permease protein</fullName>
    </recommendedName>
</protein>
<reference evidence="2 3" key="1">
    <citation type="submission" date="2019-11" db="EMBL/GenBank/DDBJ databases">
        <authorList>
            <person name="Li X."/>
        </authorList>
    </citation>
    <scope>NUCLEOTIDE SEQUENCE [LARGE SCALE GENOMIC DNA]</scope>
    <source>
        <strain evidence="2 3">L9</strain>
    </source>
</reference>
<dbReference type="RefSeq" id="WP_343042431.1">
    <property type="nucleotide sequence ID" value="NZ_WOCA01000020.1"/>
</dbReference>
<evidence type="ECO:0000313" key="2">
    <source>
        <dbReference type="EMBL" id="MUK90335.1"/>
    </source>
</evidence>
<evidence type="ECO:0000313" key="3">
    <source>
        <dbReference type="Proteomes" id="UP000469125"/>
    </source>
</evidence>
<feature type="transmembrane region" description="Helical" evidence="1">
    <location>
        <begin position="171"/>
        <end position="200"/>
    </location>
</feature>
<comment type="caution">
    <text evidence="2">The sequence shown here is derived from an EMBL/GenBank/DDBJ whole genome shotgun (WGS) entry which is preliminary data.</text>
</comment>
<sequence length="240" mass="27587">MLNRVFLLALTDWKNIKRDPLLIFSMLGPLLLAVLARIGLPELDRLLNQYMSFNFQAHFLIIISLVLLMTPLMIGMLFGFIILDERDEGILLYYSITPLTKVGYLYGRLLVPMGLTFILSFMIVLIQGVVQIDVFSFVPVAILLALQTPIITMIMSTLASNKVEGLALTKVINLCILVPLIDYVFTNPMVKLVMLFPVYWPVSMLINMNSSYYWYQFLIGVMVTFLWFILLKNKFQKKIE</sequence>
<dbReference type="AlphaFoldDB" id="A0A6N8FLJ1"/>
<keyword evidence="1" id="KW-0472">Membrane</keyword>
<proteinExistence type="predicted"/>